<feature type="compositionally biased region" description="Low complexity" evidence="1">
    <location>
        <begin position="1"/>
        <end position="15"/>
    </location>
</feature>
<evidence type="ECO:0000313" key="3">
    <source>
        <dbReference type="Proteomes" id="UP001160148"/>
    </source>
</evidence>
<proteinExistence type="predicted"/>
<comment type="caution">
    <text evidence="2">The sequence shown here is derived from an EMBL/GenBank/DDBJ whole genome shotgun (WGS) entry which is preliminary data.</text>
</comment>
<sequence>MQKTSTQSSKSSPPKHQNKAITEDNTNYKQTSPTTSEDDDDDINSTHSTSSQPHKINPKNTLQTIGKINLKFWKKPRIYNFFIRGF</sequence>
<keyword evidence="3" id="KW-1185">Reference proteome</keyword>
<name>A0AAV0WSA2_9HEMI</name>
<gene>
    <name evidence="2" type="ORF">MEUPH1_LOCUS14041</name>
</gene>
<evidence type="ECO:0000313" key="2">
    <source>
        <dbReference type="EMBL" id="CAI6358536.1"/>
    </source>
</evidence>
<dbReference type="Proteomes" id="UP001160148">
    <property type="component" value="Unassembled WGS sequence"/>
</dbReference>
<dbReference type="AlphaFoldDB" id="A0AAV0WSA2"/>
<organism evidence="2 3">
    <name type="scientific">Macrosiphum euphorbiae</name>
    <name type="common">potato aphid</name>
    <dbReference type="NCBI Taxonomy" id="13131"/>
    <lineage>
        <taxon>Eukaryota</taxon>
        <taxon>Metazoa</taxon>
        <taxon>Ecdysozoa</taxon>
        <taxon>Arthropoda</taxon>
        <taxon>Hexapoda</taxon>
        <taxon>Insecta</taxon>
        <taxon>Pterygota</taxon>
        <taxon>Neoptera</taxon>
        <taxon>Paraneoptera</taxon>
        <taxon>Hemiptera</taxon>
        <taxon>Sternorrhyncha</taxon>
        <taxon>Aphidomorpha</taxon>
        <taxon>Aphidoidea</taxon>
        <taxon>Aphididae</taxon>
        <taxon>Macrosiphini</taxon>
        <taxon>Macrosiphum</taxon>
    </lineage>
</organism>
<dbReference type="EMBL" id="CARXXK010000002">
    <property type="protein sequence ID" value="CAI6358536.1"/>
    <property type="molecule type" value="Genomic_DNA"/>
</dbReference>
<protein>
    <submittedName>
        <fullName evidence="2">Uncharacterized protein</fullName>
    </submittedName>
</protein>
<accession>A0AAV0WSA2</accession>
<evidence type="ECO:0000256" key="1">
    <source>
        <dbReference type="SAM" id="MobiDB-lite"/>
    </source>
</evidence>
<reference evidence="2 3" key="1">
    <citation type="submission" date="2023-01" db="EMBL/GenBank/DDBJ databases">
        <authorList>
            <person name="Whitehead M."/>
        </authorList>
    </citation>
    <scope>NUCLEOTIDE SEQUENCE [LARGE SCALE GENOMIC DNA]</scope>
</reference>
<feature type="compositionally biased region" description="Polar residues" evidence="1">
    <location>
        <begin position="19"/>
        <end position="30"/>
    </location>
</feature>
<feature type="region of interest" description="Disordered" evidence="1">
    <location>
        <begin position="1"/>
        <end position="61"/>
    </location>
</feature>
<feature type="compositionally biased region" description="Polar residues" evidence="1">
    <location>
        <begin position="52"/>
        <end position="61"/>
    </location>
</feature>